<comment type="caution">
    <text evidence="4">The sequence shown here is derived from an EMBL/GenBank/DDBJ whole genome shotgun (WGS) entry which is preliminary data.</text>
</comment>
<feature type="signal peptide" evidence="1">
    <location>
        <begin position="1"/>
        <end position="20"/>
    </location>
</feature>
<dbReference type="Pfam" id="PF17996">
    <property type="entry name" value="CE2_N"/>
    <property type="match status" value="1"/>
</dbReference>
<dbReference type="Gene3D" id="3.40.50.1110">
    <property type="entry name" value="SGNH hydrolase"/>
    <property type="match status" value="2"/>
</dbReference>
<evidence type="ECO:0000259" key="2">
    <source>
        <dbReference type="Pfam" id="PF13472"/>
    </source>
</evidence>
<dbReference type="InterPro" id="IPR013830">
    <property type="entry name" value="SGNH_hydro"/>
</dbReference>
<reference evidence="4 5" key="1">
    <citation type="submission" date="2024-04" db="EMBL/GenBank/DDBJ databases">
        <title>Novel species of the genus Ideonella isolated from streams.</title>
        <authorList>
            <person name="Lu H."/>
        </authorList>
    </citation>
    <scope>NUCLEOTIDE SEQUENCE [LARGE SCALE GENOMIC DNA]</scope>
    <source>
        <strain evidence="4 5">DXS29W</strain>
    </source>
</reference>
<dbReference type="RefSeq" id="WP_341425604.1">
    <property type="nucleotide sequence ID" value="NZ_JBBUTG010000005.1"/>
</dbReference>
<dbReference type="SUPFAM" id="SSF52266">
    <property type="entry name" value="SGNH hydrolase"/>
    <property type="match status" value="2"/>
</dbReference>
<accession>A0ABU9BMP2</accession>
<feature type="chain" id="PRO_5045609751" evidence="1">
    <location>
        <begin position="21"/>
        <end position="750"/>
    </location>
</feature>
<evidence type="ECO:0000256" key="1">
    <source>
        <dbReference type="SAM" id="SignalP"/>
    </source>
</evidence>
<evidence type="ECO:0000259" key="3">
    <source>
        <dbReference type="Pfam" id="PF17996"/>
    </source>
</evidence>
<dbReference type="CDD" id="cd01831">
    <property type="entry name" value="Endoglucanase_E_like"/>
    <property type="match status" value="1"/>
</dbReference>
<keyword evidence="1" id="KW-0732">Signal</keyword>
<gene>
    <name evidence="4" type="ORF">AACH06_10400</name>
</gene>
<evidence type="ECO:0000313" key="4">
    <source>
        <dbReference type="EMBL" id="MEK8031226.1"/>
    </source>
</evidence>
<keyword evidence="5" id="KW-1185">Reference proteome</keyword>
<evidence type="ECO:0000313" key="5">
    <source>
        <dbReference type="Proteomes" id="UP001371218"/>
    </source>
</evidence>
<feature type="domain" description="Carbohydrate esterase 2 N-terminal" evidence="3">
    <location>
        <begin position="430"/>
        <end position="540"/>
    </location>
</feature>
<dbReference type="InterPro" id="IPR040794">
    <property type="entry name" value="CE2_N"/>
</dbReference>
<feature type="domain" description="SGNH hydrolase-type esterase" evidence="2">
    <location>
        <begin position="549"/>
        <end position="712"/>
    </location>
</feature>
<dbReference type="InterPro" id="IPR037461">
    <property type="entry name" value="CtCE2-like_dom"/>
</dbReference>
<dbReference type="InterPro" id="IPR036514">
    <property type="entry name" value="SGNH_hydro_sf"/>
</dbReference>
<feature type="domain" description="SGNH hydrolase-type esterase" evidence="2">
    <location>
        <begin position="59"/>
        <end position="222"/>
    </location>
</feature>
<dbReference type="Proteomes" id="UP001371218">
    <property type="component" value="Unassembled WGS sequence"/>
</dbReference>
<organism evidence="4 5">
    <name type="scientific">Ideonella lacteola</name>
    <dbReference type="NCBI Taxonomy" id="2984193"/>
    <lineage>
        <taxon>Bacteria</taxon>
        <taxon>Pseudomonadati</taxon>
        <taxon>Pseudomonadota</taxon>
        <taxon>Betaproteobacteria</taxon>
        <taxon>Burkholderiales</taxon>
        <taxon>Sphaerotilaceae</taxon>
        <taxon>Ideonella</taxon>
    </lineage>
</organism>
<dbReference type="CDD" id="cd00229">
    <property type="entry name" value="SGNH_hydrolase"/>
    <property type="match status" value="1"/>
</dbReference>
<dbReference type="EMBL" id="JBBUTG010000005">
    <property type="protein sequence ID" value="MEK8031226.1"/>
    <property type="molecule type" value="Genomic_DNA"/>
</dbReference>
<dbReference type="Gene3D" id="2.60.120.260">
    <property type="entry name" value="Galactose-binding domain-like"/>
    <property type="match status" value="1"/>
</dbReference>
<dbReference type="PANTHER" id="PTHR34407:SF1">
    <property type="entry name" value="SGNH HYDROLASE-TYPE ESTERASE DOMAIN-CONTAINING PROTEIN"/>
    <property type="match status" value="1"/>
</dbReference>
<sequence>MTTLRHWIGAMAGAITISLAANGAAATGAAATGASATDARLQAALKRLDAGQPFTLATIGGSITTGYAAQPPGDRGWAAQLAARLGQRGTVRFVNAGVSGTDSAVGGQRLQPHVLDAEPDLVVVEFGVNDLALDPAVRGSSYEALLRRLLSAPKPPAVVALLLSLQGQRDREAVEVQARLARHYGVTAVDFGRWMQQRVDAGEDRWERLYDEPVHPNQAGHDMIATAVWQALDEAARARVGTPSGAVALPVPLYGREHEFIRQWSGEALKPSTHRGFVRGGPVHPEWARHPGGQQPGWSTTADDAEATFLVWGREIAVFHAESEHFRNLEAWVDDGPPVTIRGQVPERQGYLGWRYTVVGRGLLPGAHLLHVRMRRDEWAGSGRSASLLAIMGAGLYPPALQPSAFVRERALLPAPAWRLTRAADALWRVTGRAGEEADGARLAAWSGLEWRARFVGTQLALRFTPSRGGLSHFTVEIDGQPQVLALTAVGSGTADWRLNQRLAPGEHTLRIVKRTEGAMAEAVFHGVLLGTGGHLLAPPPARPLTLEFYGDSITAGACNGDIADDQYEDLSTHDGTRAYGAITARRLGADYVGIAVSGIGITRTWGDTLMPQVWDRVAPRTDAAVSPPGPKPPDVVLVNLGQNDHGFPASRGEPFAADFAERYLRFVRQLRQRYPSARLVLLIGGMPAWREQPAIPQALAAAVQALQAEGDRRVWTYTFQAFSWAHPRIDVHEQMADELVAFLRDKVLR</sequence>
<dbReference type="PANTHER" id="PTHR34407">
    <property type="entry name" value="EXPRESSED PROTEIN"/>
    <property type="match status" value="1"/>
</dbReference>
<protein>
    <submittedName>
        <fullName evidence="4">GDSL-type esterase/lipase family protein</fullName>
    </submittedName>
</protein>
<dbReference type="Pfam" id="PF13472">
    <property type="entry name" value="Lipase_GDSL_2"/>
    <property type="match status" value="2"/>
</dbReference>
<name>A0ABU9BMP2_9BURK</name>
<proteinExistence type="predicted"/>